<protein>
    <submittedName>
        <fullName evidence="3">Unannotated protein</fullName>
    </submittedName>
</protein>
<feature type="transmembrane region" description="Helical" evidence="1">
    <location>
        <begin position="12"/>
        <end position="37"/>
    </location>
</feature>
<feature type="transmembrane region" description="Helical" evidence="1">
    <location>
        <begin position="257"/>
        <end position="278"/>
    </location>
</feature>
<sequence>MASSRISSIDGLRGLAALMVVLGHSSLLSAFLAHLFFHFRFDWSAFFMPLGLPGEAVPIFFVLSGFVLARAYAPSVAASPRFLASRFVRLFIPIAGAFALGIIAQIYMNTIAATPGYVTPQGDWAARQLFDFNVVDIIRNLVVFDGVTSVNSSLWTMQYEILFSLILPAVIVFADAIGATWKRWLPTMLAMGVLVWISQHMVVGFVAMFAAGAVISKITMPPARWWLTAPLLTVGIALFASRRLLQLFFGITHARHTGPWMVTVTLAALIFMYLANHSPTVSKVFSLRVPQYLGQRSYSIYLVQAPIILAVGYTASIFLPRQEDNPWLMVFWSGGAFVLALAVGEVFYRLVEKPSIRVVAAIKKRNETVVTKTVKASE</sequence>
<keyword evidence="1" id="KW-1133">Transmembrane helix</keyword>
<feature type="transmembrane region" description="Helical" evidence="1">
    <location>
        <begin position="227"/>
        <end position="245"/>
    </location>
</feature>
<evidence type="ECO:0000256" key="1">
    <source>
        <dbReference type="SAM" id="Phobius"/>
    </source>
</evidence>
<gene>
    <name evidence="3" type="ORF">UFOPK3516_00784</name>
</gene>
<feature type="transmembrane region" description="Helical" evidence="1">
    <location>
        <begin position="90"/>
        <end position="108"/>
    </location>
</feature>
<dbReference type="GO" id="GO:0016747">
    <property type="term" value="F:acyltransferase activity, transferring groups other than amino-acyl groups"/>
    <property type="evidence" value="ECO:0007669"/>
    <property type="project" value="InterPro"/>
</dbReference>
<dbReference type="EMBL" id="CAFBMB010000047">
    <property type="protein sequence ID" value="CAB4897890.1"/>
    <property type="molecule type" value="Genomic_DNA"/>
</dbReference>
<proteinExistence type="predicted"/>
<feature type="transmembrane region" description="Helical" evidence="1">
    <location>
        <begin position="57"/>
        <end position="78"/>
    </location>
</feature>
<accession>A0A6J7FZ58</accession>
<dbReference type="InterPro" id="IPR002656">
    <property type="entry name" value="Acyl_transf_3_dom"/>
</dbReference>
<reference evidence="3" key="1">
    <citation type="submission" date="2020-05" db="EMBL/GenBank/DDBJ databases">
        <authorList>
            <person name="Chiriac C."/>
            <person name="Salcher M."/>
            <person name="Ghai R."/>
            <person name="Kavagutti S V."/>
        </authorList>
    </citation>
    <scope>NUCLEOTIDE SEQUENCE</scope>
</reference>
<dbReference type="AlphaFoldDB" id="A0A6J7FZ58"/>
<dbReference type="PANTHER" id="PTHR23028">
    <property type="entry name" value="ACETYLTRANSFERASE"/>
    <property type="match status" value="1"/>
</dbReference>
<name>A0A6J7FZ58_9ZZZZ</name>
<feature type="transmembrane region" description="Helical" evidence="1">
    <location>
        <begin position="298"/>
        <end position="319"/>
    </location>
</feature>
<feature type="transmembrane region" description="Helical" evidence="1">
    <location>
        <begin position="326"/>
        <end position="348"/>
    </location>
</feature>
<organism evidence="3">
    <name type="scientific">freshwater metagenome</name>
    <dbReference type="NCBI Taxonomy" id="449393"/>
    <lineage>
        <taxon>unclassified sequences</taxon>
        <taxon>metagenomes</taxon>
        <taxon>ecological metagenomes</taxon>
    </lineage>
</organism>
<feature type="transmembrane region" description="Helical" evidence="1">
    <location>
        <begin position="193"/>
        <end position="215"/>
    </location>
</feature>
<dbReference type="InterPro" id="IPR050879">
    <property type="entry name" value="Acyltransferase_3"/>
</dbReference>
<evidence type="ECO:0000313" key="3">
    <source>
        <dbReference type="EMBL" id="CAB4897890.1"/>
    </source>
</evidence>
<dbReference type="Pfam" id="PF01757">
    <property type="entry name" value="Acyl_transf_3"/>
    <property type="match status" value="1"/>
</dbReference>
<evidence type="ECO:0000259" key="2">
    <source>
        <dbReference type="Pfam" id="PF01757"/>
    </source>
</evidence>
<feature type="domain" description="Acyltransferase 3" evidence="2">
    <location>
        <begin position="7"/>
        <end position="343"/>
    </location>
</feature>
<keyword evidence="1" id="KW-0472">Membrane</keyword>
<feature type="transmembrane region" description="Helical" evidence="1">
    <location>
        <begin position="161"/>
        <end position="181"/>
    </location>
</feature>
<keyword evidence="1" id="KW-0812">Transmembrane</keyword>